<dbReference type="OMA" id="TTSFCAD"/>
<dbReference type="PANTHER" id="PTHR21663:SF0">
    <property type="entry name" value="HEAT REPEAT-CONTAINING PROTEIN 5B"/>
    <property type="match status" value="1"/>
</dbReference>
<dbReference type="GO" id="GO:0005829">
    <property type="term" value="C:cytosol"/>
    <property type="evidence" value="ECO:0007669"/>
    <property type="project" value="GOC"/>
</dbReference>
<organism evidence="1 2">
    <name type="scientific">Orchesella cincta</name>
    <name type="common">Springtail</name>
    <name type="synonym">Podura cincta</name>
    <dbReference type="NCBI Taxonomy" id="48709"/>
    <lineage>
        <taxon>Eukaryota</taxon>
        <taxon>Metazoa</taxon>
        <taxon>Ecdysozoa</taxon>
        <taxon>Arthropoda</taxon>
        <taxon>Hexapoda</taxon>
        <taxon>Collembola</taxon>
        <taxon>Entomobryomorpha</taxon>
        <taxon>Entomobryoidea</taxon>
        <taxon>Orchesellidae</taxon>
        <taxon>Orchesellinae</taxon>
        <taxon>Orchesella</taxon>
    </lineage>
</organism>
<gene>
    <name evidence="1" type="ORF">Ocin01_17604</name>
</gene>
<dbReference type="AlphaFoldDB" id="A0A1D2M7Y4"/>
<dbReference type="GO" id="GO:0016020">
    <property type="term" value="C:membrane"/>
    <property type="evidence" value="ECO:0007669"/>
    <property type="project" value="TreeGrafter"/>
</dbReference>
<accession>A0A1D2M7Y4</accession>
<reference evidence="1 2" key="1">
    <citation type="journal article" date="2016" name="Genome Biol. Evol.">
        <title>Gene Family Evolution Reflects Adaptation to Soil Environmental Stressors in the Genome of the Collembolan Orchesella cincta.</title>
        <authorList>
            <person name="Faddeeva-Vakhrusheva A."/>
            <person name="Derks M.F."/>
            <person name="Anvar S.Y."/>
            <person name="Agamennone V."/>
            <person name="Suring W."/>
            <person name="Smit S."/>
            <person name="van Straalen N.M."/>
            <person name="Roelofs D."/>
        </authorList>
    </citation>
    <scope>NUCLEOTIDE SEQUENCE [LARGE SCALE GENOMIC DNA]</scope>
    <source>
        <tissue evidence="1">Mixed pool</tissue>
    </source>
</reference>
<dbReference type="GO" id="GO:0005794">
    <property type="term" value="C:Golgi apparatus"/>
    <property type="evidence" value="ECO:0007669"/>
    <property type="project" value="TreeGrafter"/>
</dbReference>
<dbReference type="GO" id="GO:0030139">
    <property type="term" value="C:endocytic vesicle"/>
    <property type="evidence" value="ECO:0007669"/>
    <property type="project" value="TreeGrafter"/>
</dbReference>
<sequence length="83" mass="8812">MTNITNTLMTYGPQLKAAADNLSSSLGAQSVADPRFTSETTSFCADKLKIFLDVSNRTGLSLALGCLHKYLGGMGSSRHQRGS</sequence>
<protein>
    <submittedName>
        <fullName evidence="1">HEAT repeat-containing protein 5B</fullName>
    </submittedName>
</protein>
<dbReference type="InterPro" id="IPR040108">
    <property type="entry name" value="Laa1/Sip1/HEATR5"/>
</dbReference>
<name>A0A1D2M7Y4_ORCCI</name>
<dbReference type="PANTHER" id="PTHR21663">
    <property type="entry name" value="HYPOTHETICAL HEAT DOMAIN-CONTAINING"/>
    <property type="match status" value="1"/>
</dbReference>
<dbReference type="Proteomes" id="UP000094527">
    <property type="component" value="Unassembled WGS sequence"/>
</dbReference>
<dbReference type="GO" id="GO:0042147">
    <property type="term" value="P:retrograde transport, endosome to Golgi"/>
    <property type="evidence" value="ECO:0007669"/>
    <property type="project" value="TreeGrafter"/>
</dbReference>
<dbReference type="STRING" id="48709.A0A1D2M7Y4"/>
<evidence type="ECO:0000313" key="2">
    <source>
        <dbReference type="Proteomes" id="UP000094527"/>
    </source>
</evidence>
<comment type="caution">
    <text evidence="1">The sequence shown here is derived from an EMBL/GenBank/DDBJ whole genome shotgun (WGS) entry which is preliminary data.</text>
</comment>
<dbReference type="GO" id="GO:0006897">
    <property type="term" value="P:endocytosis"/>
    <property type="evidence" value="ECO:0007669"/>
    <property type="project" value="TreeGrafter"/>
</dbReference>
<dbReference type="OrthoDB" id="192608at2759"/>
<proteinExistence type="predicted"/>
<evidence type="ECO:0000313" key="1">
    <source>
        <dbReference type="EMBL" id="ODM89078.1"/>
    </source>
</evidence>
<dbReference type="GO" id="GO:0008104">
    <property type="term" value="P:intracellular protein localization"/>
    <property type="evidence" value="ECO:0007669"/>
    <property type="project" value="TreeGrafter"/>
</dbReference>
<dbReference type="EMBL" id="LJIJ01002931">
    <property type="protein sequence ID" value="ODM89078.1"/>
    <property type="molecule type" value="Genomic_DNA"/>
</dbReference>
<keyword evidence="2" id="KW-1185">Reference proteome</keyword>